<keyword evidence="1" id="KW-0732">Signal</keyword>
<evidence type="ECO:0000313" key="4">
    <source>
        <dbReference type="Proteomes" id="UP000565262"/>
    </source>
</evidence>
<dbReference type="PROSITE" id="PS51257">
    <property type="entry name" value="PROKAR_LIPOPROTEIN"/>
    <property type="match status" value="1"/>
</dbReference>
<evidence type="ECO:0000313" key="3">
    <source>
        <dbReference type="EMBL" id="MBB1486800.1"/>
    </source>
</evidence>
<dbReference type="RefSeq" id="WP_182808577.1">
    <property type="nucleotide sequence ID" value="NZ_JACJFM010000009.1"/>
</dbReference>
<dbReference type="InterPro" id="IPR046863">
    <property type="entry name" value="MbnP-like_dom"/>
</dbReference>
<dbReference type="Pfam" id="PF20243">
    <property type="entry name" value="MbnP"/>
    <property type="match status" value="1"/>
</dbReference>
<feature type="chain" id="PRO_5032720095" evidence="1">
    <location>
        <begin position="18"/>
        <end position="298"/>
    </location>
</feature>
<comment type="caution">
    <text evidence="3">The sequence shown here is derived from an EMBL/GenBank/DDBJ whole genome shotgun (WGS) entry which is preliminary data.</text>
</comment>
<evidence type="ECO:0000256" key="1">
    <source>
        <dbReference type="SAM" id="SignalP"/>
    </source>
</evidence>
<feature type="signal peptide" evidence="1">
    <location>
        <begin position="1"/>
        <end position="17"/>
    </location>
</feature>
<accession>A0A839IQ21</accession>
<keyword evidence="4" id="KW-1185">Reference proteome</keyword>
<protein>
    <submittedName>
        <fullName evidence="3">Metallo-mystery pair system four-Cys motif protein</fullName>
    </submittedName>
</protein>
<dbReference type="AlphaFoldDB" id="A0A839IQ21"/>
<proteinExistence type="predicted"/>
<dbReference type="Proteomes" id="UP000565262">
    <property type="component" value="Unassembled WGS sequence"/>
</dbReference>
<dbReference type="InterPro" id="IPR023977">
    <property type="entry name" value="MbnP-like"/>
</dbReference>
<feature type="domain" description="Copper-binding protein MbnP-like" evidence="2">
    <location>
        <begin position="38"/>
        <end position="268"/>
    </location>
</feature>
<sequence length="298" mass="31294">MRKIMALSLLSGSIILAGCNGGGSSNNSDNNAANSAQKDVSIHFAARVNGQPFSCATTYGGLGTQESQASFTDFRVYLHDVKLIDADGNRHAVSLTNDGIWQTDNVALLDFETGDGSCGGTTETNMQIIGSVAEGNYTGLEFSVGVPGDLNHQDQAAAASPLNIAGLFWSWQSGYKHARIDIDLATPYTYTDGEGTEQSTNKWFFHLGSTDCSGDPTTGETVTCANPNRPTITLNSFDTEASQVTLDYGRLMSGTNLSSSTPMPFGCMSGAADPDCAGPLANIGLSDTSQTFFASETL</sequence>
<dbReference type="NCBIfam" id="TIGR04052">
    <property type="entry name" value="MbnP_like_WxW"/>
    <property type="match status" value="1"/>
</dbReference>
<evidence type="ECO:0000259" key="2">
    <source>
        <dbReference type="Pfam" id="PF20243"/>
    </source>
</evidence>
<dbReference type="EMBL" id="JACJFM010000009">
    <property type="protein sequence ID" value="MBB1486800.1"/>
    <property type="molecule type" value="Genomic_DNA"/>
</dbReference>
<reference evidence="3 4" key="1">
    <citation type="submission" date="2020-08" db="EMBL/GenBank/DDBJ databases">
        <title>Oceanospirillum sp. nov. isolated from marine sediment.</title>
        <authorList>
            <person name="Ji X."/>
        </authorList>
    </citation>
    <scope>NUCLEOTIDE SEQUENCE [LARGE SCALE GENOMIC DNA]</scope>
    <source>
        <strain evidence="3 4">D5</strain>
    </source>
</reference>
<name>A0A839IQ21_9GAMM</name>
<gene>
    <name evidence="3" type="ORF">H4O21_09280</name>
</gene>
<organism evidence="3 4">
    <name type="scientific">Oceanospirillum sediminis</name>
    <dbReference type="NCBI Taxonomy" id="2760088"/>
    <lineage>
        <taxon>Bacteria</taxon>
        <taxon>Pseudomonadati</taxon>
        <taxon>Pseudomonadota</taxon>
        <taxon>Gammaproteobacteria</taxon>
        <taxon>Oceanospirillales</taxon>
        <taxon>Oceanospirillaceae</taxon>
        <taxon>Oceanospirillum</taxon>
    </lineage>
</organism>